<evidence type="ECO:0000313" key="3">
    <source>
        <dbReference type="Proteomes" id="UP001317742"/>
    </source>
</evidence>
<sequence>MLKNFFHHFIVGLGALGYLLAVPVLLYQYLGLMNNWPHLFLSIVYDSAGDWWLDVNWQAPALWIAVGFIVLAAATHAFFRRNDTLGYREAEVPSAHGF</sequence>
<protein>
    <recommendedName>
        <fullName evidence="4">ABC transporter permease</fullName>
    </recommendedName>
</protein>
<organism evidence="2 3">
    <name type="scientific">Pseudodesulfovibrio nedwellii</name>
    <dbReference type="NCBI Taxonomy" id="2973072"/>
    <lineage>
        <taxon>Bacteria</taxon>
        <taxon>Pseudomonadati</taxon>
        <taxon>Thermodesulfobacteriota</taxon>
        <taxon>Desulfovibrionia</taxon>
        <taxon>Desulfovibrionales</taxon>
        <taxon>Desulfovibrionaceae</taxon>
    </lineage>
</organism>
<feature type="transmembrane region" description="Helical" evidence="1">
    <location>
        <begin position="9"/>
        <end position="30"/>
    </location>
</feature>
<dbReference type="RefSeq" id="WP_281763026.1">
    <property type="nucleotide sequence ID" value="NZ_AP026709.1"/>
</dbReference>
<proteinExistence type="predicted"/>
<evidence type="ECO:0000313" key="2">
    <source>
        <dbReference type="EMBL" id="BDQ37167.1"/>
    </source>
</evidence>
<feature type="transmembrane region" description="Helical" evidence="1">
    <location>
        <begin position="61"/>
        <end position="79"/>
    </location>
</feature>
<evidence type="ECO:0008006" key="4">
    <source>
        <dbReference type="Google" id="ProtNLM"/>
    </source>
</evidence>
<dbReference type="Proteomes" id="UP001317742">
    <property type="component" value="Chromosome"/>
</dbReference>
<keyword evidence="1" id="KW-0472">Membrane</keyword>
<evidence type="ECO:0000256" key="1">
    <source>
        <dbReference type="SAM" id="Phobius"/>
    </source>
</evidence>
<reference evidence="2 3" key="1">
    <citation type="submission" date="2022-08" db="EMBL/GenBank/DDBJ databases">
        <title>Genome Sequence of the sulphate-reducing bacterium, Pseudodesulfovibrio sp. SYK.</title>
        <authorList>
            <person name="Kondo R."/>
            <person name="Kataoka T."/>
        </authorList>
    </citation>
    <scope>NUCLEOTIDE SEQUENCE [LARGE SCALE GENOMIC DNA]</scope>
    <source>
        <strain evidence="2 3">SYK</strain>
    </source>
</reference>
<keyword evidence="3" id="KW-1185">Reference proteome</keyword>
<dbReference type="EMBL" id="AP026709">
    <property type="protein sequence ID" value="BDQ37167.1"/>
    <property type="molecule type" value="Genomic_DNA"/>
</dbReference>
<name>A0ABM8B0U1_9BACT</name>
<gene>
    <name evidence="2" type="ORF">SYK_15270</name>
</gene>
<accession>A0ABM8B0U1</accession>
<keyword evidence="1" id="KW-1133">Transmembrane helix</keyword>
<keyword evidence="1" id="KW-0812">Transmembrane</keyword>